<evidence type="ECO:0000256" key="1">
    <source>
        <dbReference type="SAM" id="MobiDB-lite"/>
    </source>
</evidence>
<evidence type="ECO:0000313" key="2">
    <source>
        <dbReference type="EMBL" id="KAF2122400.1"/>
    </source>
</evidence>
<feature type="region of interest" description="Disordered" evidence="1">
    <location>
        <begin position="112"/>
        <end position="247"/>
    </location>
</feature>
<proteinExistence type="predicted"/>
<accession>A0A6A5ZRU6</accession>
<feature type="compositionally biased region" description="Polar residues" evidence="1">
    <location>
        <begin position="158"/>
        <end position="170"/>
    </location>
</feature>
<gene>
    <name evidence="2" type="ORF">BDV96DRAFT_144307</name>
</gene>
<feature type="compositionally biased region" description="Basic and acidic residues" evidence="1">
    <location>
        <begin position="126"/>
        <end position="135"/>
    </location>
</feature>
<sequence length="280" mass="30951">MAAARVPDAASYHLPPSILHSLRFIHEQLQLLAESNSGAIWRIDRASTTAQSEHHLIHGAVHNLTIQGSDLSVLHDVMAKVINEIENGKVHEDEKPSDVKEEDVEVIEVVLEEVESEEEQSAALVEDMRNNDTREGNNGQRLRVAENRGSDSKAASPATPQIPQASQTPTPKKDPKQNLPSSKTPFIDHFENPRPAPTPKPAHRQSLLGKPPINTTVYKAPLLPTPSAPKNTPSYKKGRRSDTNAPRIFTEPNSLAEMVEELNREARRVSEGMLLKSRLV</sequence>
<dbReference type="AlphaFoldDB" id="A0A6A5ZRU6"/>
<organism evidence="2 3">
    <name type="scientific">Lophiotrema nucula</name>
    <dbReference type="NCBI Taxonomy" id="690887"/>
    <lineage>
        <taxon>Eukaryota</taxon>
        <taxon>Fungi</taxon>
        <taxon>Dikarya</taxon>
        <taxon>Ascomycota</taxon>
        <taxon>Pezizomycotina</taxon>
        <taxon>Dothideomycetes</taxon>
        <taxon>Pleosporomycetidae</taxon>
        <taxon>Pleosporales</taxon>
        <taxon>Lophiotremataceae</taxon>
        <taxon>Lophiotrema</taxon>
    </lineage>
</organism>
<keyword evidence="3" id="KW-1185">Reference proteome</keyword>
<protein>
    <submittedName>
        <fullName evidence="2">Uncharacterized protein</fullName>
    </submittedName>
</protein>
<dbReference type="EMBL" id="ML977311">
    <property type="protein sequence ID" value="KAF2122400.1"/>
    <property type="molecule type" value="Genomic_DNA"/>
</dbReference>
<dbReference type="Proteomes" id="UP000799770">
    <property type="component" value="Unassembled WGS sequence"/>
</dbReference>
<reference evidence="2" key="1">
    <citation type="journal article" date="2020" name="Stud. Mycol.">
        <title>101 Dothideomycetes genomes: a test case for predicting lifestyles and emergence of pathogens.</title>
        <authorList>
            <person name="Haridas S."/>
            <person name="Albert R."/>
            <person name="Binder M."/>
            <person name="Bloem J."/>
            <person name="Labutti K."/>
            <person name="Salamov A."/>
            <person name="Andreopoulos B."/>
            <person name="Baker S."/>
            <person name="Barry K."/>
            <person name="Bills G."/>
            <person name="Bluhm B."/>
            <person name="Cannon C."/>
            <person name="Castanera R."/>
            <person name="Culley D."/>
            <person name="Daum C."/>
            <person name="Ezra D."/>
            <person name="Gonzalez J."/>
            <person name="Henrissat B."/>
            <person name="Kuo A."/>
            <person name="Liang C."/>
            <person name="Lipzen A."/>
            <person name="Lutzoni F."/>
            <person name="Magnuson J."/>
            <person name="Mondo S."/>
            <person name="Nolan M."/>
            <person name="Ohm R."/>
            <person name="Pangilinan J."/>
            <person name="Park H.-J."/>
            <person name="Ramirez L."/>
            <person name="Alfaro M."/>
            <person name="Sun H."/>
            <person name="Tritt A."/>
            <person name="Yoshinaga Y."/>
            <person name="Zwiers L.-H."/>
            <person name="Turgeon B."/>
            <person name="Goodwin S."/>
            <person name="Spatafora J."/>
            <person name="Crous P."/>
            <person name="Grigoriev I."/>
        </authorList>
    </citation>
    <scope>NUCLEOTIDE SEQUENCE</scope>
    <source>
        <strain evidence="2">CBS 627.86</strain>
    </source>
</reference>
<name>A0A6A5ZRU6_9PLEO</name>
<evidence type="ECO:0000313" key="3">
    <source>
        <dbReference type="Proteomes" id="UP000799770"/>
    </source>
</evidence>